<dbReference type="SUPFAM" id="SSF57850">
    <property type="entry name" value="RING/U-box"/>
    <property type="match status" value="1"/>
</dbReference>
<protein>
    <recommendedName>
        <fullName evidence="5">RING-type domain-containing protein</fullName>
    </recommendedName>
</protein>
<evidence type="ECO:0000313" key="6">
    <source>
        <dbReference type="EMBL" id="KAI5069027.1"/>
    </source>
</evidence>
<name>A0A9D4UK78_ADICA</name>
<organism evidence="6 7">
    <name type="scientific">Adiantum capillus-veneris</name>
    <name type="common">Maidenhair fern</name>
    <dbReference type="NCBI Taxonomy" id="13818"/>
    <lineage>
        <taxon>Eukaryota</taxon>
        <taxon>Viridiplantae</taxon>
        <taxon>Streptophyta</taxon>
        <taxon>Embryophyta</taxon>
        <taxon>Tracheophyta</taxon>
        <taxon>Polypodiopsida</taxon>
        <taxon>Polypodiidae</taxon>
        <taxon>Polypodiales</taxon>
        <taxon>Pteridineae</taxon>
        <taxon>Pteridaceae</taxon>
        <taxon>Vittarioideae</taxon>
        <taxon>Adiantum</taxon>
    </lineage>
</organism>
<dbReference type="EMBL" id="JABFUD020000015">
    <property type="protein sequence ID" value="KAI5069027.1"/>
    <property type="molecule type" value="Genomic_DNA"/>
</dbReference>
<evidence type="ECO:0000259" key="5">
    <source>
        <dbReference type="PROSITE" id="PS50089"/>
    </source>
</evidence>
<dbReference type="InterPro" id="IPR013083">
    <property type="entry name" value="Znf_RING/FYVE/PHD"/>
</dbReference>
<dbReference type="PROSITE" id="PS50089">
    <property type="entry name" value="ZF_RING_2"/>
    <property type="match status" value="1"/>
</dbReference>
<evidence type="ECO:0000256" key="3">
    <source>
        <dbReference type="ARBA" id="ARBA00022833"/>
    </source>
</evidence>
<dbReference type="InterPro" id="IPR001841">
    <property type="entry name" value="Znf_RING"/>
</dbReference>
<evidence type="ECO:0000256" key="1">
    <source>
        <dbReference type="ARBA" id="ARBA00022723"/>
    </source>
</evidence>
<dbReference type="AlphaFoldDB" id="A0A9D4UK78"/>
<dbReference type="SMART" id="SM00184">
    <property type="entry name" value="RING"/>
    <property type="match status" value="1"/>
</dbReference>
<keyword evidence="7" id="KW-1185">Reference proteome</keyword>
<dbReference type="Pfam" id="PF13639">
    <property type="entry name" value="zf-RING_2"/>
    <property type="match status" value="1"/>
</dbReference>
<evidence type="ECO:0000313" key="7">
    <source>
        <dbReference type="Proteomes" id="UP000886520"/>
    </source>
</evidence>
<accession>A0A9D4UK78</accession>
<dbReference type="PANTHER" id="PTHR45798:SF97">
    <property type="entry name" value="ALCOHOL-SENSITIVE RING FINGER PROTEIN 1"/>
    <property type="match status" value="1"/>
</dbReference>
<feature type="domain" description="RING-type" evidence="5">
    <location>
        <begin position="175"/>
        <end position="223"/>
    </location>
</feature>
<evidence type="ECO:0000256" key="4">
    <source>
        <dbReference type="PROSITE-ProRule" id="PRU00175"/>
    </source>
</evidence>
<dbReference type="Proteomes" id="UP000886520">
    <property type="component" value="Chromosome 15"/>
</dbReference>
<comment type="caution">
    <text evidence="6">The sequence shown here is derived from an EMBL/GenBank/DDBJ whole genome shotgun (WGS) entry which is preliminary data.</text>
</comment>
<dbReference type="GO" id="GO:0008270">
    <property type="term" value="F:zinc ion binding"/>
    <property type="evidence" value="ECO:0007669"/>
    <property type="project" value="UniProtKB-KW"/>
</dbReference>
<dbReference type="PANTHER" id="PTHR45798">
    <property type="entry name" value="RING-H2 FINGER PROTEIN ATL61-RELATED-RELATED"/>
    <property type="match status" value="1"/>
</dbReference>
<dbReference type="Gene3D" id="3.30.40.10">
    <property type="entry name" value="Zinc/RING finger domain, C3HC4 (zinc finger)"/>
    <property type="match status" value="1"/>
</dbReference>
<keyword evidence="1" id="KW-0479">Metal-binding</keyword>
<keyword evidence="3" id="KW-0862">Zinc</keyword>
<gene>
    <name evidence="6" type="ORF">GOP47_0015328</name>
</gene>
<dbReference type="OrthoDB" id="8062037at2759"/>
<reference evidence="6" key="1">
    <citation type="submission" date="2021-01" db="EMBL/GenBank/DDBJ databases">
        <title>Adiantum capillus-veneris genome.</title>
        <authorList>
            <person name="Fang Y."/>
            <person name="Liao Q."/>
        </authorList>
    </citation>
    <scope>NUCLEOTIDE SEQUENCE</scope>
    <source>
        <strain evidence="6">H3</strain>
        <tissue evidence="6">Leaf</tissue>
    </source>
</reference>
<sequence length="234" mass="26358">MASGGGAGGEGGEGPCLPECYCDRCLPQRLLDFEALPPSQQRAFWSHVTEAGGQHLHRLFPAPPPPIPTGELPESLSTSTRARARWDMPHHVLENVPNISDAFEFIDNHLETHAGPHRKQCMREAMQKVIDIYADLFRPNPSTTIENVENPVIISIDNAQVGEFEQRSDAEAQLCVICTSEFENGEQYVLLDCSHIFHKECLDGLIHHTWRQNLPKFMCPNCRGQFFVNFQPRN</sequence>
<proteinExistence type="predicted"/>
<keyword evidence="2 4" id="KW-0863">Zinc-finger</keyword>
<evidence type="ECO:0000256" key="2">
    <source>
        <dbReference type="ARBA" id="ARBA00022771"/>
    </source>
</evidence>
<dbReference type="InterPro" id="IPR052788">
    <property type="entry name" value="RING-type_E3_ligase_ATL"/>
</dbReference>